<feature type="non-terminal residue" evidence="1">
    <location>
        <position position="1"/>
    </location>
</feature>
<gene>
    <name evidence="1" type="ORF">Tci_683176</name>
</gene>
<sequence>AAYDDSYGPLQHPKISLIQSSSNEPFQASHNPPCLEHLVNGLDHGRCSVLITFSPDCSIRFPSLQIRPMLVAMPFHNLEICDNNDPPFGVYIENRFSVNSEAVELLTFPPVVRDSPKGVLVIVYRLMLVHDPFISSKVGPVRSSGVSVSTLSRFIMKLEKSKGVRSCSNHDPELEVSSVEKTIQNAEKIELRVDHLHLFQTPNMKDLDPVVELPALLVAISNGALANLGSLPSLHLLDPRSNPAEGLFS</sequence>
<evidence type="ECO:0000313" key="1">
    <source>
        <dbReference type="EMBL" id="GFB11205.1"/>
    </source>
</evidence>
<proteinExistence type="predicted"/>
<dbReference type="AlphaFoldDB" id="A0A699KXT4"/>
<dbReference type="EMBL" id="BKCJ010554574">
    <property type="protein sequence ID" value="GFB11205.1"/>
    <property type="molecule type" value="Genomic_DNA"/>
</dbReference>
<comment type="caution">
    <text evidence="1">The sequence shown here is derived from an EMBL/GenBank/DDBJ whole genome shotgun (WGS) entry which is preliminary data.</text>
</comment>
<protein>
    <submittedName>
        <fullName evidence="1">Uncharacterized protein</fullName>
    </submittedName>
</protein>
<name>A0A699KXT4_TANCI</name>
<accession>A0A699KXT4</accession>
<organism evidence="1">
    <name type="scientific">Tanacetum cinerariifolium</name>
    <name type="common">Dalmatian daisy</name>
    <name type="synonym">Chrysanthemum cinerariifolium</name>
    <dbReference type="NCBI Taxonomy" id="118510"/>
    <lineage>
        <taxon>Eukaryota</taxon>
        <taxon>Viridiplantae</taxon>
        <taxon>Streptophyta</taxon>
        <taxon>Embryophyta</taxon>
        <taxon>Tracheophyta</taxon>
        <taxon>Spermatophyta</taxon>
        <taxon>Magnoliopsida</taxon>
        <taxon>eudicotyledons</taxon>
        <taxon>Gunneridae</taxon>
        <taxon>Pentapetalae</taxon>
        <taxon>asterids</taxon>
        <taxon>campanulids</taxon>
        <taxon>Asterales</taxon>
        <taxon>Asteraceae</taxon>
        <taxon>Asteroideae</taxon>
        <taxon>Anthemideae</taxon>
        <taxon>Anthemidinae</taxon>
        <taxon>Tanacetum</taxon>
    </lineage>
</organism>
<reference evidence="1" key="1">
    <citation type="journal article" date="2019" name="Sci. Rep.">
        <title>Draft genome of Tanacetum cinerariifolium, the natural source of mosquito coil.</title>
        <authorList>
            <person name="Yamashiro T."/>
            <person name="Shiraishi A."/>
            <person name="Satake H."/>
            <person name="Nakayama K."/>
        </authorList>
    </citation>
    <scope>NUCLEOTIDE SEQUENCE</scope>
</reference>